<organism evidence="2 3">
    <name type="scientific">Haloferula sargassicola</name>
    <dbReference type="NCBI Taxonomy" id="490096"/>
    <lineage>
        <taxon>Bacteria</taxon>
        <taxon>Pseudomonadati</taxon>
        <taxon>Verrucomicrobiota</taxon>
        <taxon>Verrucomicrobiia</taxon>
        <taxon>Verrucomicrobiales</taxon>
        <taxon>Verrucomicrobiaceae</taxon>
        <taxon>Haloferula</taxon>
    </lineage>
</organism>
<feature type="transmembrane region" description="Helical" evidence="1">
    <location>
        <begin position="6"/>
        <end position="25"/>
    </location>
</feature>
<evidence type="ECO:0008006" key="4">
    <source>
        <dbReference type="Google" id="ProtNLM"/>
    </source>
</evidence>
<dbReference type="EMBL" id="BAABRI010000003">
    <property type="protein sequence ID" value="GAA5481473.1"/>
    <property type="molecule type" value="Genomic_DNA"/>
</dbReference>
<keyword evidence="3" id="KW-1185">Reference proteome</keyword>
<accession>A0ABP9UNW1</accession>
<keyword evidence="1" id="KW-0812">Transmembrane</keyword>
<sequence>MLMAGIAFTLWLGALIPWIWIYGMYWPVQVSLYQSAVPILEKIRITRLPYENRGDENRIPVHDLLQVEGLERGSVGAITSVFVPDDRVYLSVVPEDLDGDPFGWTEVLFRDPATRAAEHEPDDPWWDVKQLAPQSFPTSPWVGDEDEHATACFIAPGASLQVRAPNGEQRTLEAPEDYLEKTWRVRCSARRFEKLGEVDLSRGGRLPFPTGGILEIGPMASTDEGKEYLKLTIVHGDLDNWIFQGFEARRIPFEFVLYAIIQDPESGERFRVRTTYGGSEERDMFLAKRVPLRIELTGTPADQQRQRHLLTQGHMTVFWPRFMGISPDHELAPSTGRE</sequence>
<name>A0ABP9UNW1_9BACT</name>
<gene>
    <name evidence="2" type="ORF">Hsar01_00682</name>
</gene>
<keyword evidence="1" id="KW-0472">Membrane</keyword>
<reference evidence="2 3" key="1">
    <citation type="submission" date="2024-02" db="EMBL/GenBank/DDBJ databases">
        <title>Haloferula sargassicola NBRC 104335.</title>
        <authorList>
            <person name="Ichikawa N."/>
            <person name="Katano-Makiyama Y."/>
            <person name="Hidaka K."/>
        </authorList>
    </citation>
    <scope>NUCLEOTIDE SEQUENCE [LARGE SCALE GENOMIC DNA]</scope>
    <source>
        <strain evidence="2 3">NBRC 104335</strain>
    </source>
</reference>
<evidence type="ECO:0000313" key="2">
    <source>
        <dbReference type="EMBL" id="GAA5481473.1"/>
    </source>
</evidence>
<evidence type="ECO:0000313" key="3">
    <source>
        <dbReference type="Proteomes" id="UP001476282"/>
    </source>
</evidence>
<proteinExistence type="predicted"/>
<protein>
    <recommendedName>
        <fullName evidence="4">DUF4178 domain-containing protein</fullName>
    </recommendedName>
</protein>
<dbReference type="Proteomes" id="UP001476282">
    <property type="component" value="Unassembled WGS sequence"/>
</dbReference>
<keyword evidence="1" id="KW-1133">Transmembrane helix</keyword>
<comment type="caution">
    <text evidence="2">The sequence shown here is derived from an EMBL/GenBank/DDBJ whole genome shotgun (WGS) entry which is preliminary data.</text>
</comment>
<evidence type="ECO:0000256" key="1">
    <source>
        <dbReference type="SAM" id="Phobius"/>
    </source>
</evidence>